<evidence type="ECO:0000256" key="4">
    <source>
        <dbReference type="ARBA" id="ARBA00022771"/>
    </source>
</evidence>
<sequence length="457" mass="52389">MLEFPQLCRLCASKTENGLYIYCDEGKRRQVETKIRLYLHFQVLPSDSLPKKICASCFEELEGMHRFAINALKVQDNLSRLAKELPMTAIDVCKTFMTSYVHEPVVINDTIASLTSQEVTEMEVQVDPMIFLEDDQSEDAAQDTQIDAGMEAVQSDNDLQTLPQNVENNYFGNKDNLTVPEDNLKSSESTEEKDNTWHSEHSPPNNFKEIIKQKSGEDVDKLESICEPSEEPQYSATEKRSQEEPSAQNGNRADLCNKETTSIQEDFSSEMNVEKKAKKASSVSKCAKKPERSALTESIKYTTYTCPICKKVFMKRGLFKGHLETHKTDLKFACEICLRVFKKEVNLIRHRKSHSELTIFPCAHCNRVYPTKSTLRSHLVSHSDERPHVCNICSKSFKRNQDLKFHLNQHNGLRPYHCPYCTKAFASSGNCFSHRRRAHMQEIERDRALRKNSLPSD</sequence>
<evidence type="ECO:0000256" key="8">
    <source>
        <dbReference type="PROSITE-ProRule" id="PRU01263"/>
    </source>
</evidence>
<feature type="binding site" evidence="8">
    <location>
        <position position="11"/>
    </location>
    <ligand>
        <name>Zn(2+)</name>
        <dbReference type="ChEBI" id="CHEBI:29105"/>
    </ligand>
</feature>
<dbReference type="InParanoid" id="A0A6P8Y2E5"/>
<dbReference type="PANTHER" id="PTHR16515">
    <property type="entry name" value="PR DOMAIN ZINC FINGER PROTEIN"/>
    <property type="match status" value="1"/>
</dbReference>
<evidence type="ECO:0000256" key="1">
    <source>
        <dbReference type="ARBA" id="ARBA00004123"/>
    </source>
</evidence>
<dbReference type="Pfam" id="PF07776">
    <property type="entry name" value="zf-AD"/>
    <property type="match status" value="1"/>
</dbReference>
<reference evidence="13" key="1">
    <citation type="submission" date="2025-08" db="UniProtKB">
        <authorList>
            <consortium name="RefSeq"/>
        </authorList>
    </citation>
    <scope>IDENTIFICATION</scope>
    <source>
        <tissue evidence="13">Total insect</tissue>
    </source>
</reference>
<dbReference type="RefSeq" id="XP_034233688.1">
    <property type="nucleotide sequence ID" value="XM_034377797.1"/>
</dbReference>
<keyword evidence="6" id="KW-0539">Nucleus</keyword>
<dbReference type="PROSITE" id="PS51915">
    <property type="entry name" value="ZAD"/>
    <property type="match status" value="1"/>
</dbReference>
<dbReference type="InterPro" id="IPR036236">
    <property type="entry name" value="Znf_C2H2_sf"/>
</dbReference>
<dbReference type="SMART" id="SM00355">
    <property type="entry name" value="ZnF_C2H2"/>
    <property type="match status" value="5"/>
</dbReference>
<feature type="region of interest" description="Disordered" evidence="9">
    <location>
        <begin position="225"/>
        <end position="254"/>
    </location>
</feature>
<dbReference type="InterPro" id="IPR050331">
    <property type="entry name" value="Zinc_finger"/>
</dbReference>
<evidence type="ECO:0000313" key="13">
    <source>
        <dbReference type="RefSeq" id="XP_034233688.1"/>
    </source>
</evidence>
<proteinExistence type="predicted"/>
<feature type="domain" description="C2H2-type" evidence="10">
    <location>
        <begin position="388"/>
        <end position="415"/>
    </location>
</feature>
<protein>
    <submittedName>
        <fullName evidence="13">Transcription factor E4F1-like</fullName>
    </submittedName>
</protein>
<keyword evidence="12" id="KW-1185">Reference proteome</keyword>
<evidence type="ECO:0000256" key="3">
    <source>
        <dbReference type="ARBA" id="ARBA00022737"/>
    </source>
</evidence>
<feature type="domain" description="C2H2-type" evidence="10">
    <location>
        <begin position="416"/>
        <end position="444"/>
    </location>
</feature>
<dbReference type="SUPFAM" id="SSF57716">
    <property type="entry name" value="Glucocorticoid receptor-like (DNA-binding domain)"/>
    <property type="match status" value="1"/>
</dbReference>
<dbReference type="PROSITE" id="PS50157">
    <property type="entry name" value="ZINC_FINGER_C2H2_2"/>
    <property type="match status" value="5"/>
</dbReference>
<gene>
    <name evidence="13" type="primary">LOC117640859</name>
</gene>
<dbReference type="Pfam" id="PF00096">
    <property type="entry name" value="zf-C2H2"/>
    <property type="match status" value="2"/>
</dbReference>
<dbReference type="GeneID" id="117640859"/>
<feature type="binding site" evidence="8">
    <location>
        <position position="54"/>
    </location>
    <ligand>
        <name>Zn(2+)</name>
        <dbReference type="ChEBI" id="CHEBI:29105"/>
    </ligand>
</feature>
<evidence type="ECO:0000313" key="12">
    <source>
        <dbReference type="Proteomes" id="UP000515158"/>
    </source>
</evidence>
<organism evidence="13">
    <name type="scientific">Thrips palmi</name>
    <name type="common">Melon thrips</name>
    <dbReference type="NCBI Taxonomy" id="161013"/>
    <lineage>
        <taxon>Eukaryota</taxon>
        <taxon>Metazoa</taxon>
        <taxon>Ecdysozoa</taxon>
        <taxon>Arthropoda</taxon>
        <taxon>Hexapoda</taxon>
        <taxon>Insecta</taxon>
        <taxon>Pterygota</taxon>
        <taxon>Neoptera</taxon>
        <taxon>Paraneoptera</taxon>
        <taxon>Thysanoptera</taxon>
        <taxon>Terebrantia</taxon>
        <taxon>Thripoidea</taxon>
        <taxon>Thripidae</taxon>
        <taxon>Thrips</taxon>
    </lineage>
</organism>
<keyword evidence="3" id="KW-0677">Repeat</keyword>
<dbReference type="InterPro" id="IPR013087">
    <property type="entry name" value="Znf_C2H2_type"/>
</dbReference>
<dbReference type="Pfam" id="PF13912">
    <property type="entry name" value="zf-C2H2_6"/>
    <property type="match status" value="2"/>
</dbReference>
<dbReference type="GO" id="GO:0005634">
    <property type="term" value="C:nucleus"/>
    <property type="evidence" value="ECO:0007669"/>
    <property type="project" value="UniProtKB-SubCell"/>
</dbReference>
<feature type="binding site" evidence="8">
    <location>
        <position position="57"/>
    </location>
    <ligand>
        <name>Zn(2+)</name>
        <dbReference type="ChEBI" id="CHEBI:29105"/>
    </ligand>
</feature>
<evidence type="ECO:0000259" key="10">
    <source>
        <dbReference type="PROSITE" id="PS50157"/>
    </source>
</evidence>
<keyword evidence="5 8" id="KW-0862">Zinc</keyword>
<dbReference type="Gene3D" id="3.40.1800.20">
    <property type="match status" value="1"/>
</dbReference>
<evidence type="ECO:0000256" key="9">
    <source>
        <dbReference type="SAM" id="MobiDB-lite"/>
    </source>
</evidence>
<feature type="domain" description="ZAD" evidence="11">
    <location>
        <begin position="6"/>
        <end position="81"/>
    </location>
</feature>
<feature type="compositionally biased region" description="Basic and acidic residues" evidence="9">
    <location>
        <begin position="182"/>
        <end position="201"/>
    </location>
</feature>
<accession>A0A6P8Y2E5</accession>
<dbReference type="OrthoDB" id="654211at2759"/>
<dbReference type="Proteomes" id="UP000515158">
    <property type="component" value="Unplaced"/>
</dbReference>
<dbReference type="InterPro" id="IPR012934">
    <property type="entry name" value="Znf_AD"/>
</dbReference>
<dbReference type="PROSITE" id="PS00028">
    <property type="entry name" value="ZINC_FINGER_C2H2_1"/>
    <property type="match status" value="5"/>
</dbReference>
<feature type="domain" description="C2H2-type" evidence="10">
    <location>
        <begin position="304"/>
        <end position="331"/>
    </location>
</feature>
<evidence type="ECO:0000256" key="6">
    <source>
        <dbReference type="ARBA" id="ARBA00023242"/>
    </source>
</evidence>
<evidence type="ECO:0000259" key="11">
    <source>
        <dbReference type="PROSITE" id="PS51915"/>
    </source>
</evidence>
<keyword evidence="2 8" id="KW-0479">Metal-binding</keyword>
<feature type="binding site" evidence="8">
    <location>
        <position position="8"/>
    </location>
    <ligand>
        <name>Zn(2+)</name>
        <dbReference type="ChEBI" id="CHEBI:29105"/>
    </ligand>
</feature>
<evidence type="ECO:0000256" key="7">
    <source>
        <dbReference type="PROSITE-ProRule" id="PRU00042"/>
    </source>
</evidence>
<dbReference type="SMART" id="SM00868">
    <property type="entry name" value="zf-AD"/>
    <property type="match status" value="1"/>
</dbReference>
<feature type="region of interest" description="Disordered" evidence="9">
    <location>
        <begin position="168"/>
        <end position="211"/>
    </location>
</feature>
<dbReference type="FunCoup" id="A0A6P8Y2E5">
    <property type="interactions" value="295"/>
</dbReference>
<comment type="subcellular location">
    <subcellularLocation>
        <location evidence="1">Nucleus</location>
    </subcellularLocation>
</comment>
<evidence type="ECO:0000256" key="2">
    <source>
        <dbReference type="ARBA" id="ARBA00022723"/>
    </source>
</evidence>
<dbReference type="GO" id="GO:0008270">
    <property type="term" value="F:zinc ion binding"/>
    <property type="evidence" value="ECO:0007669"/>
    <property type="project" value="UniProtKB-UniRule"/>
</dbReference>
<name>A0A6P8Y2E5_THRPL</name>
<dbReference type="KEGG" id="tpal:117640859"/>
<dbReference type="FunFam" id="3.30.160.60:FF:000065">
    <property type="entry name" value="B-cell CLL/lymphoma 6, member B"/>
    <property type="match status" value="1"/>
</dbReference>
<keyword evidence="4 7" id="KW-0863">Zinc-finger</keyword>
<dbReference type="PANTHER" id="PTHR16515:SF66">
    <property type="entry name" value="C2H2-TYPE DOMAIN-CONTAINING PROTEIN"/>
    <property type="match status" value="1"/>
</dbReference>
<dbReference type="GO" id="GO:0010468">
    <property type="term" value="P:regulation of gene expression"/>
    <property type="evidence" value="ECO:0007669"/>
    <property type="project" value="TreeGrafter"/>
</dbReference>
<feature type="domain" description="C2H2-type" evidence="10">
    <location>
        <begin position="332"/>
        <end position="355"/>
    </location>
</feature>
<dbReference type="SUPFAM" id="SSF57667">
    <property type="entry name" value="beta-beta-alpha zinc fingers"/>
    <property type="match status" value="3"/>
</dbReference>
<evidence type="ECO:0000256" key="5">
    <source>
        <dbReference type="ARBA" id="ARBA00022833"/>
    </source>
</evidence>
<dbReference type="AlphaFoldDB" id="A0A6P8Y2E5"/>
<dbReference type="Gene3D" id="3.30.160.60">
    <property type="entry name" value="Classic Zinc Finger"/>
    <property type="match status" value="3"/>
</dbReference>
<feature type="domain" description="C2H2-type" evidence="10">
    <location>
        <begin position="360"/>
        <end position="387"/>
    </location>
</feature>